<dbReference type="InterPro" id="IPR015943">
    <property type="entry name" value="WD40/YVTN_repeat-like_dom_sf"/>
</dbReference>
<dbReference type="FunFam" id="3.30.565.10:FF:000006">
    <property type="entry name" value="Sensor histidine kinase WalK"/>
    <property type="match status" value="1"/>
</dbReference>
<evidence type="ECO:0000256" key="5">
    <source>
        <dbReference type="ARBA" id="ARBA00022777"/>
    </source>
</evidence>
<name>A0A552V866_9FLAO</name>
<dbReference type="InterPro" id="IPR011006">
    <property type="entry name" value="CheY-like_superfamily"/>
</dbReference>
<sequence>MALAQNVRHLSGKDGLPQSFVSGLEQDSCGFVWISTRNGLARYDGNRFTVFQHKPNNSSSLASNVITDIKKGYGDDLWIKYESGEFDVFNVKTGNVRHALTHDILTKNAINITIRGWCVLPDGTLWYISKAGVLHSYKPSGKAGFTKNDYPFTADTLRSLVTNSKQQLWVLSQKSISRFNSITKKFTRFKIPFAMDFNDELDFGDDLPAIHERQNGELMWTDRQSIFFFNPANGAFRKTPLPYALNYSIKWINTGPDGKDYFTANNIIYSYSDATGLAARSRTGVKNFEQTQAFLVDRYGLIWVGANTDGIYQVDLTANFTAFTYQKDFAADLFASEFGVDANSFFKWDVAGKKGYLPPAYYLRSTTKNNRLCIALMRTVCYYDNATKKLVKLPPLPQSSESFAPIRGITITKQGDPLVADLQGNLFLYDASAKAWQPYFSLQAAFKQNIQPQDIYADDTTVWVTTEANGLIYINIKTKKAQRIMRSCKKFSLPTNNLLGIEQDVANSNLLWIASQQGLLRLDKTMMQCTTFSVEQGLPDNIIYSILPDKAGYLWLGTNKGLCRFDTKTHKQRTFTISYGLPGNEFNRFHSMALPNGKMAFGGMDGWIEFAPLSVKDDNFNLPVAITGIKINNANADTIATPLSLNSITGLNLPYNENSLTIEYAGLQYNQPQDIMYRYRLVGYDNKWVLAGTNREAVYTKIPPGRYKLRINASSMGKWSSMVKTIQINISPPWYNTWWARLLYLTTAVIALVAFSNYRIRQAVLKREMALKEKETLQLRELDAMKTRFFSNITHELRTPLTLILGPAEQLKHERDNGNHNRLLAVIIKNANSLLNLTNQLLDMAKLEAGAMKPQPVNANLTLAIKSIVETFSEDAALKKIAINVIAPDTANYTFAPDMLERILGNLISNALKFSPEGSAINITVTKLAAGVQLMVQDTGIGIPQDKLPYIFDRFYSEKNSAQNITGTGIGLSLVKELVELQGGSVTAQNNTEAGTGMVFTVFLPFKESGVSFEPSLPDMEVMASENNDPEKPLVLVVEDNKELADFIIDNLAPHYRIAYAPNGHRGLALGLELIPDLVVSDVLMEGMDGFEMCRELKSDINTSHIPVLLLTAKADMESRLDGLSYGADDYITKPFNVPELLLRINNSLEQQRRYRDFIHSQINILPMQGVLETENVDPDPFLNKIYEALNSNLDNDAFGVEELVAALHMSRTSLHRKVKALTGISTGELIKAYRLKKAVALLQHNLNISEVAYKTGFGSPAYFTRCFRELYGITPSDFIKKNDV</sequence>
<dbReference type="Gene3D" id="3.30.565.10">
    <property type="entry name" value="Histidine kinase-like ATPase, C-terminal domain"/>
    <property type="match status" value="1"/>
</dbReference>
<dbReference type="PROSITE" id="PS50110">
    <property type="entry name" value="RESPONSE_REGULATORY"/>
    <property type="match status" value="1"/>
</dbReference>
<comment type="catalytic activity">
    <reaction evidence="1">
        <text>ATP + protein L-histidine = ADP + protein N-phospho-L-histidine.</text>
        <dbReference type="EC" id="2.7.13.3"/>
    </reaction>
</comment>
<dbReference type="Gene3D" id="3.40.50.2300">
    <property type="match status" value="1"/>
</dbReference>
<dbReference type="EMBL" id="VJVZ01000002">
    <property type="protein sequence ID" value="TRW26661.1"/>
    <property type="molecule type" value="Genomic_DNA"/>
</dbReference>
<dbReference type="InterPro" id="IPR001789">
    <property type="entry name" value="Sig_transdc_resp-reg_receiver"/>
</dbReference>
<dbReference type="GO" id="GO:0043565">
    <property type="term" value="F:sequence-specific DNA binding"/>
    <property type="evidence" value="ECO:0007669"/>
    <property type="project" value="InterPro"/>
</dbReference>
<dbReference type="SUPFAM" id="SSF63829">
    <property type="entry name" value="Calcium-dependent phosphotriesterase"/>
    <property type="match status" value="1"/>
</dbReference>
<dbReference type="Pfam" id="PF12833">
    <property type="entry name" value="HTH_18"/>
    <property type="match status" value="1"/>
</dbReference>
<evidence type="ECO:0000313" key="13">
    <source>
        <dbReference type="EMBL" id="TRW26661.1"/>
    </source>
</evidence>
<dbReference type="InterPro" id="IPR036890">
    <property type="entry name" value="HATPase_C_sf"/>
</dbReference>
<dbReference type="Pfam" id="PF07494">
    <property type="entry name" value="Reg_prop"/>
    <property type="match status" value="1"/>
</dbReference>
<dbReference type="InterPro" id="IPR011123">
    <property type="entry name" value="Y_Y_Y"/>
</dbReference>
<evidence type="ECO:0000256" key="1">
    <source>
        <dbReference type="ARBA" id="ARBA00000085"/>
    </source>
</evidence>
<dbReference type="PRINTS" id="PR00344">
    <property type="entry name" value="BCTRLSENSOR"/>
</dbReference>
<accession>A0A552V866</accession>
<proteinExistence type="predicted"/>
<feature type="modified residue" description="4-aspartylphosphate" evidence="9">
    <location>
        <position position="1082"/>
    </location>
</feature>
<dbReference type="GO" id="GO:0000155">
    <property type="term" value="F:phosphorelay sensor kinase activity"/>
    <property type="evidence" value="ECO:0007669"/>
    <property type="project" value="InterPro"/>
</dbReference>
<dbReference type="InterPro" id="IPR013783">
    <property type="entry name" value="Ig-like_fold"/>
</dbReference>
<comment type="caution">
    <text evidence="13">The sequence shown here is derived from an EMBL/GenBank/DDBJ whole genome shotgun (WGS) entry which is preliminary data.</text>
</comment>
<feature type="domain" description="HTH araC/xylS-type" evidence="10">
    <location>
        <begin position="1184"/>
        <end position="1282"/>
    </location>
</feature>
<evidence type="ECO:0000259" key="12">
    <source>
        <dbReference type="PROSITE" id="PS50110"/>
    </source>
</evidence>
<dbReference type="InterPro" id="IPR003661">
    <property type="entry name" value="HisK_dim/P_dom"/>
</dbReference>
<dbReference type="InterPro" id="IPR018062">
    <property type="entry name" value="HTH_AraC-typ_CS"/>
</dbReference>
<dbReference type="PANTHER" id="PTHR43547:SF2">
    <property type="entry name" value="HYBRID SIGNAL TRANSDUCTION HISTIDINE KINASE C"/>
    <property type="match status" value="1"/>
</dbReference>
<organism evidence="13 14">
    <name type="scientific">Flavobacterium zepuense</name>
    <dbReference type="NCBI Taxonomy" id="2593302"/>
    <lineage>
        <taxon>Bacteria</taxon>
        <taxon>Pseudomonadati</taxon>
        <taxon>Bacteroidota</taxon>
        <taxon>Flavobacteriia</taxon>
        <taxon>Flavobacteriales</taxon>
        <taxon>Flavobacteriaceae</taxon>
        <taxon>Flavobacterium</taxon>
    </lineage>
</organism>
<dbReference type="SUPFAM" id="SSF47384">
    <property type="entry name" value="Homodimeric domain of signal transducing histidine kinase"/>
    <property type="match status" value="1"/>
</dbReference>
<evidence type="ECO:0000259" key="10">
    <source>
        <dbReference type="PROSITE" id="PS01124"/>
    </source>
</evidence>
<dbReference type="SUPFAM" id="SSF52172">
    <property type="entry name" value="CheY-like"/>
    <property type="match status" value="1"/>
</dbReference>
<dbReference type="PROSITE" id="PS50109">
    <property type="entry name" value="HIS_KIN"/>
    <property type="match status" value="1"/>
</dbReference>
<evidence type="ECO:0000256" key="4">
    <source>
        <dbReference type="ARBA" id="ARBA00022679"/>
    </source>
</evidence>
<keyword evidence="3 9" id="KW-0597">Phosphoprotein</keyword>
<evidence type="ECO:0000256" key="7">
    <source>
        <dbReference type="ARBA" id="ARBA00023125"/>
    </source>
</evidence>
<keyword evidence="4" id="KW-0808">Transferase</keyword>
<dbReference type="Gene3D" id="1.10.10.60">
    <property type="entry name" value="Homeodomain-like"/>
    <property type="match status" value="1"/>
</dbReference>
<evidence type="ECO:0000256" key="8">
    <source>
        <dbReference type="ARBA" id="ARBA00023163"/>
    </source>
</evidence>
<dbReference type="Pfam" id="PF00512">
    <property type="entry name" value="HisKA"/>
    <property type="match status" value="1"/>
</dbReference>
<dbReference type="InterPro" id="IPR004358">
    <property type="entry name" value="Sig_transdc_His_kin-like_C"/>
</dbReference>
<dbReference type="Pfam" id="PF00072">
    <property type="entry name" value="Response_reg"/>
    <property type="match status" value="1"/>
</dbReference>
<dbReference type="CDD" id="cd00075">
    <property type="entry name" value="HATPase"/>
    <property type="match status" value="1"/>
</dbReference>
<dbReference type="SMART" id="SM00388">
    <property type="entry name" value="HisKA"/>
    <property type="match status" value="1"/>
</dbReference>
<dbReference type="Pfam" id="PF07495">
    <property type="entry name" value="Y_Y_Y"/>
    <property type="match status" value="1"/>
</dbReference>
<evidence type="ECO:0000256" key="3">
    <source>
        <dbReference type="ARBA" id="ARBA00022553"/>
    </source>
</evidence>
<dbReference type="InterPro" id="IPR018060">
    <property type="entry name" value="HTH_AraC"/>
</dbReference>
<evidence type="ECO:0000313" key="14">
    <source>
        <dbReference type="Proteomes" id="UP000320643"/>
    </source>
</evidence>
<dbReference type="Proteomes" id="UP000320643">
    <property type="component" value="Unassembled WGS sequence"/>
</dbReference>
<keyword evidence="6" id="KW-0805">Transcription regulation</keyword>
<dbReference type="SMART" id="SM00342">
    <property type="entry name" value="HTH_ARAC"/>
    <property type="match status" value="1"/>
</dbReference>
<keyword evidence="7" id="KW-0238">DNA-binding</keyword>
<keyword evidence="14" id="KW-1185">Reference proteome</keyword>
<dbReference type="Gene3D" id="2.60.40.10">
    <property type="entry name" value="Immunoglobulins"/>
    <property type="match status" value="1"/>
</dbReference>
<gene>
    <name evidence="13" type="ORF">FMM05_04595</name>
</gene>
<dbReference type="InterPro" id="IPR011044">
    <property type="entry name" value="Quino_amine_DH_bsu"/>
</dbReference>
<dbReference type="InterPro" id="IPR011110">
    <property type="entry name" value="Reg_prop"/>
</dbReference>
<keyword evidence="8" id="KW-0804">Transcription</keyword>
<dbReference type="SUPFAM" id="SSF50969">
    <property type="entry name" value="YVTN repeat-like/Quinoprotein amine dehydrogenase"/>
    <property type="match status" value="1"/>
</dbReference>
<dbReference type="CDD" id="cd00082">
    <property type="entry name" value="HisKA"/>
    <property type="match status" value="1"/>
</dbReference>
<dbReference type="SUPFAM" id="SSF46689">
    <property type="entry name" value="Homeodomain-like"/>
    <property type="match status" value="1"/>
</dbReference>
<dbReference type="PANTHER" id="PTHR43547">
    <property type="entry name" value="TWO-COMPONENT HISTIDINE KINASE"/>
    <property type="match status" value="1"/>
</dbReference>
<dbReference type="CDD" id="cd17574">
    <property type="entry name" value="REC_OmpR"/>
    <property type="match status" value="1"/>
</dbReference>
<dbReference type="InterPro" id="IPR005467">
    <property type="entry name" value="His_kinase_dom"/>
</dbReference>
<dbReference type="SMART" id="SM00448">
    <property type="entry name" value="REC"/>
    <property type="match status" value="1"/>
</dbReference>
<dbReference type="InterPro" id="IPR003594">
    <property type="entry name" value="HATPase_dom"/>
</dbReference>
<dbReference type="InterPro" id="IPR009057">
    <property type="entry name" value="Homeodomain-like_sf"/>
</dbReference>
<dbReference type="GO" id="GO:0003700">
    <property type="term" value="F:DNA-binding transcription factor activity"/>
    <property type="evidence" value="ECO:0007669"/>
    <property type="project" value="InterPro"/>
</dbReference>
<evidence type="ECO:0000259" key="11">
    <source>
        <dbReference type="PROSITE" id="PS50109"/>
    </source>
</evidence>
<evidence type="ECO:0000256" key="6">
    <source>
        <dbReference type="ARBA" id="ARBA00023015"/>
    </source>
</evidence>
<keyword evidence="5" id="KW-0418">Kinase</keyword>
<dbReference type="FunFam" id="1.10.287.130:FF:000045">
    <property type="entry name" value="Two-component system sensor histidine kinase/response regulator"/>
    <property type="match status" value="1"/>
</dbReference>
<dbReference type="InterPro" id="IPR036097">
    <property type="entry name" value="HisK_dim/P_sf"/>
</dbReference>
<feature type="domain" description="Histidine kinase" evidence="11">
    <location>
        <begin position="792"/>
        <end position="1008"/>
    </location>
</feature>
<reference evidence="13 14" key="1">
    <citation type="submission" date="2019-07" db="EMBL/GenBank/DDBJ databases">
        <title>Flavobacterium sp. nov., isolated from glacier ice.</title>
        <authorList>
            <person name="Liu Q."/>
            <person name="Xin Y.-H."/>
        </authorList>
    </citation>
    <scope>NUCLEOTIDE SEQUENCE [LARGE SCALE GENOMIC DNA]</scope>
    <source>
        <strain evidence="13 14">ZT4R6</strain>
    </source>
</reference>
<feature type="domain" description="Response regulatory" evidence="12">
    <location>
        <begin position="1034"/>
        <end position="1149"/>
    </location>
</feature>
<dbReference type="OrthoDB" id="1522078at2"/>
<dbReference type="PROSITE" id="PS01124">
    <property type="entry name" value="HTH_ARAC_FAMILY_2"/>
    <property type="match status" value="1"/>
</dbReference>
<dbReference type="SMART" id="SM00387">
    <property type="entry name" value="HATPase_c"/>
    <property type="match status" value="1"/>
</dbReference>
<dbReference type="EC" id="2.7.13.3" evidence="2"/>
<dbReference type="Gene3D" id="2.130.10.10">
    <property type="entry name" value="YVTN repeat-like/Quinoprotein amine dehydrogenase"/>
    <property type="match status" value="2"/>
</dbReference>
<evidence type="ECO:0000256" key="2">
    <source>
        <dbReference type="ARBA" id="ARBA00012438"/>
    </source>
</evidence>
<dbReference type="RefSeq" id="WP_143372159.1">
    <property type="nucleotide sequence ID" value="NZ_VJVZ01000002.1"/>
</dbReference>
<dbReference type="Gene3D" id="1.10.287.130">
    <property type="match status" value="1"/>
</dbReference>
<dbReference type="SUPFAM" id="SSF55874">
    <property type="entry name" value="ATPase domain of HSP90 chaperone/DNA topoisomerase II/histidine kinase"/>
    <property type="match status" value="1"/>
</dbReference>
<dbReference type="SUPFAM" id="SSF101898">
    <property type="entry name" value="NHL repeat"/>
    <property type="match status" value="1"/>
</dbReference>
<evidence type="ECO:0000256" key="9">
    <source>
        <dbReference type="PROSITE-ProRule" id="PRU00169"/>
    </source>
</evidence>
<dbReference type="Pfam" id="PF02518">
    <property type="entry name" value="HATPase_c"/>
    <property type="match status" value="1"/>
</dbReference>
<dbReference type="PROSITE" id="PS00041">
    <property type="entry name" value="HTH_ARAC_FAMILY_1"/>
    <property type="match status" value="1"/>
</dbReference>
<protein>
    <recommendedName>
        <fullName evidence="2">histidine kinase</fullName>
        <ecNumber evidence="2">2.7.13.3</ecNumber>
    </recommendedName>
</protein>